<accession>A0A2W2BNA1</accession>
<dbReference type="Gene3D" id="2.60.120.10">
    <property type="entry name" value="Jelly Rolls"/>
    <property type="match status" value="1"/>
</dbReference>
<protein>
    <submittedName>
        <fullName evidence="1">HutD family protein</fullName>
    </submittedName>
</protein>
<name>A0A2W2BNA1_9HYPH</name>
<dbReference type="EMBL" id="QKVK01000002">
    <property type="protein sequence ID" value="PZF77729.1"/>
    <property type="molecule type" value="Genomic_DNA"/>
</dbReference>
<proteinExistence type="predicted"/>
<dbReference type="CDD" id="cd20293">
    <property type="entry name" value="cupin_HutD_N"/>
    <property type="match status" value="1"/>
</dbReference>
<dbReference type="InterPro" id="IPR011051">
    <property type="entry name" value="RmlC_Cupin_sf"/>
</dbReference>
<keyword evidence="2" id="KW-1185">Reference proteome</keyword>
<evidence type="ECO:0000313" key="2">
    <source>
        <dbReference type="Proteomes" id="UP000248795"/>
    </source>
</evidence>
<gene>
    <name evidence="1" type="ORF">DK847_04665</name>
</gene>
<dbReference type="InterPro" id="IPR010282">
    <property type="entry name" value="Uncharacterised_HutD/Ves"/>
</dbReference>
<dbReference type="SUPFAM" id="SSF51182">
    <property type="entry name" value="RmlC-like cupins"/>
    <property type="match status" value="1"/>
</dbReference>
<dbReference type="PANTHER" id="PTHR37943">
    <property type="entry name" value="PROTEIN VES"/>
    <property type="match status" value="1"/>
</dbReference>
<dbReference type="PANTHER" id="PTHR37943:SF1">
    <property type="entry name" value="PROTEIN VES"/>
    <property type="match status" value="1"/>
</dbReference>
<reference evidence="2" key="1">
    <citation type="submission" date="2018-06" db="EMBL/GenBank/DDBJ databases">
        <title>Aestuariibacter litoralis strain KCTC 52945T.</title>
        <authorList>
            <person name="Li X."/>
            <person name="Salam N."/>
            <person name="Li J.-L."/>
            <person name="Chen Y.-M."/>
            <person name="Yang Z.-W."/>
            <person name="Zhang L.-Y."/>
            <person name="Han M.-X."/>
            <person name="Xiao M."/>
            <person name="Li W.-J."/>
        </authorList>
    </citation>
    <scope>NUCLEOTIDE SEQUENCE [LARGE SCALE GENOMIC DNA]</scope>
    <source>
        <strain evidence="2">KCTC 52945</strain>
    </source>
</reference>
<dbReference type="RefSeq" id="WP_111196476.1">
    <property type="nucleotide sequence ID" value="NZ_QKVK01000002.1"/>
</dbReference>
<dbReference type="Pfam" id="PF05962">
    <property type="entry name" value="HutD"/>
    <property type="match status" value="1"/>
</dbReference>
<organism evidence="1 2">
    <name type="scientific">Aestuariivirga litoralis</name>
    <dbReference type="NCBI Taxonomy" id="2650924"/>
    <lineage>
        <taxon>Bacteria</taxon>
        <taxon>Pseudomonadati</taxon>
        <taxon>Pseudomonadota</taxon>
        <taxon>Alphaproteobacteria</taxon>
        <taxon>Hyphomicrobiales</taxon>
        <taxon>Aestuariivirgaceae</taxon>
        <taxon>Aestuariivirga</taxon>
    </lineage>
</organism>
<sequence length="184" mass="20101">MRLIPFSSLVATPWKNGGGVTRQIACHPPGSSLDDFDWRISTAEVAQDGPFSRFTGVDRRLLILDGAGLAMRLAEGPRRVLTGEHIDFAGEAEVFGALIDGPVTDFNIMVRRERVRMEAEAMTVMGDAVITARWPTGLLFVLRGQISVEGTELSRWDSLMLDRPMTLRASGAAELLLIGFEALS</sequence>
<dbReference type="AlphaFoldDB" id="A0A2W2BNA1"/>
<dbReference type="InterPro" id="IPR014710">
    <property type="entry name" value="RmlC-like_jellyroll"/>
</dbReference>
<dbReference type="Proteomes" id="UP000248795">
    <property type="component" value="Unassembled WGS sequence"/>
</dbReference>
<comment type="caution">
    <text evidence="1">The sequence shown here is derived from an EMBL/GenBank/DDBJ whole genome shotgun (WGS) entry which is preliminary data.</text>
</comment>
<evidence type="ECO:0000313" key="1">
    <source>
        <dbReference type="EMBL" id="PZF77729.1"/>
    </source>
</evidence>